<dbReference type="GO" id="GO:0008324">
    <property type="term" value="F:monoatomic cation transmembrane transporter activity"/>
    <property type="evidence" value="ECO:0007669"/>
    <property type="project" value="InterPro"/>
</dbReference>
<evidence type="ECO:0000256" key="7">
    <source>
        <dbReference type="ARBA" id="ARBA00023136"/>
    </source>
</evidence>
<feature type="transmembrane region" description="Helical" evidence="9">
    <location>
        <begin position="966"/>
        <end position="986"/>
    </location>
</feature>
<dbReference type="PANTHER" id="PTHR32063:SF24">
    <property type="entry name" value="CATION EFFLUX SYSTEM (ACRB_ACRD_ACRF FAMILY)"/>
    <property type="match status" value="1"/>
</dbReference>
<evidence type="ECO:0000256" key="6">
    <source>
        <dbReference type="ARBA" id="ARBA00022989"/>
    </source>
</evidence>
<feature type="transmembrane region" description="Helical" evidence="9">
    <location>
        <begin position="538"/>
        <end position="557"/>
    </location>
</feature>
<feature type="transmembrane region" description="Helical" evidence="9">
    <location>
        <begin position="869"/>
        <end position="888"/>
    </location>
</feature>
<gene>
    <name evidence="10" type="ORF">EHS15_17755</name>
</gene>
<dbReference type="InterPro" id="IPR027463">
    <property type="entry name" value="AcrB_DN_DC_subdom"/>
</dbReference>
<dbReference type="Gene3D" id="3.30.2090.10">
    <property type="entry name" value="Multidrug efflux transporter AcrB TolC docking domain, DN and DC subdomains"/>
    <property type="match status" value="2"/>
</dbReference>
<protein>
    <submittedName>
        <fullName evidence="10">Efflux RND transporter permease subunit</fullName>
    </submittedName>
</protein>
<keyword evidence="7 9" id="KW-0472">Membrane</keyword>
<dbReference type="Proteomes" id="UP000298058">
    <property type="component" value="Unassembled WGS sequence"/>
</dbReference>
<keyword evidence="8" id="KW-0175">Coiled coil</keyword>
<feature type="transmembrane region" description="Helical" evidence="9">
    <location>
        <begin position="920"/>
        <end position="945"/>
    </location>
</feature>
<evidence type="ECO:0000256" key="3">
    <source>
        <dbReference type="ARBA" id="ARBA00022448"/>
    </source>
</evidence>
<feature type="transmembrane region" description="Helical" evidence="9">
    <location>
        <begin position="998"/>
        <end position="1022"/>
    </location>
</feature>
<feature type="transmembrane region" description="Helical" evidence="9">
    <location>
        <begin position="339"/>
        <end position="358"/>
    </location>
</feature>
<dbReference type="SUPFAM" id="SSF82693">
    <property type="entry name" value="Multidrug efflux transporter AcrB pore domain, PN1, PN2, PC1 and PC2 subdomains"/>
    <property type="match status" value="3"/>
</dbReference>
<comment type="similarity">
    <text evidence="2">Belongs to the resistance-nodulation-cell division (RND) (TC 2.A.6) family.</text>
</comment>
<dbReference type="Gene3D" id="1.20.1640.10">
    <property type="entry name" value="Multidrug efflux transporter AcrB transmembrane domain"/>
    <property type="match status" value="2"/>
</dbReference>
<dbReference type="Gene3D" id="3.30.70.1440">
    <property type="entry name" value="Multidrug efflux transporter AcrB pore domain"/>
    <property type="match status" value="1"/>
</dbReference>
<feature type="transmembrane region" description="Helical" evidence="9">
    <location>
        <begin position="365"/>
        <end position="384"/>
    </location>
</feature>
<dbReference type="InterPro" id="IPR004763">
    <property type="entry name" value="CusA-like"/>
</dbReference>
<dbReference type="EMBL" id="RQHW01000078">
    <property type="protein sequence ID" value="TGN17379.1"/>
    <property type="molecule type" value="Genomic_DNA"/>
</dbReference>
<comment type="subcellular location">
    <subcellularLocation>
        <location evidence="1">Cell membrane</location>
        <topology evidence="1">Multi-pass membrane protein</topology>
    </subcellularLocation>
</comment>
<evidence type="ECO:0000313" key="11">
    <source>
        <dbReference type="Proteomes" id="UP000298058"/>
    </source>
</evidence>
<sequence>MEFLTRIVQWSLSHRMFVLAGTLFLILFGIFAASRIKVDAIPDITNVQVQIVTSSPSLSSLEIEQYVTFPVERSLAGIPKLKEVRSISRYGFSLVTAIFEDNADLYLARQLVSEKLVEASSEIPPNFGSPKIAPITTGLGEVFQFTLESDHHNQMDLTTYLNWEINPVLKTVPGIVEVNGFGGRQKQYQVIVNPQAMISLGVSLKQIAEAIAQNNSQSGSGYVEKNKEQLILGSDGLLKSVDDFRKIQVGRTPDGFPVYLSSVARIEEGYKLRKGASTANGKGETVGAITLMLLGENSLNATKNVKEKIVQIEKTLPVGMKIVPYYDRSVMVKNTISTVIWNLTEGALLVVVVLFLMMGNLRSGLVIAATIPLAMLFAIGMMYLRDLPANLMSMGAVDFGLIVDGAVILIENSYRRLFEKRNELKRKLTEEEKRETILNATIEVRKATIYGEIIIAIVYLPILTLQGTEGKMFIPMALTVLFALLGAFFLTLTIIPVLASMILDPKETDQEETPLFHKIQTKYNYYFERIFQFPERTIYGTVGAFVCSLVLFMFLGGEFLPKLDEGNLLLEITRLPSSSLTQSNETSDKIEKLLLKEIPEITGVVSRTGSPELSIEPMGLEKTDVYLNLKPKKEWSLSQEDLEEKISELISQHVPEVAVGISQPIEMRNNEIMAGIRADVGIKIYGEDIPTLKRLAEQIAKEIEKEKGVVDLRIEQLSGLQYLRITPNRDKLARYGESVANVGQVVASLSAGHPVGILYEGKKRFDIVIKSDWREDVNSIGQLPVETSQNTFIPLSELTDIQYEDGPVQINHENQNRYALIQFNVRGRDLVSTVEAVDKKIQSGILFPPSYSYVLGGEFQKYKSAANTLMIVVPITLGIILLILYLAFRNWNPVLIIFLNVPFAVTGGIIALFLRQMPFSISAGIGFIALFGVAILNGLVLISFTKEMEEKGESKKNAVIQAAKQRLRPVLTTALLASIGFLPMAISTSPGAEVQRPLATVVIGGIVSASILTLFVLPLVYLKFSAKKAFMLSKEA</sequence>
<proteinExistence type="inferred from homology"/>
<feature type="transmembrane region" description="Helical" evidence="9">
    <location>
        <begin position="447"/>
        <end position="466"/>
    </location>
</feature>
<dbReference type="NCBIfam" id="TIGR00914">
    <property type="entry name" value="2A0601"/>
    <property type="match status" value="1"/>
</dbReference>
<dbReference type="PRINTS" id="PR00702">
    <property type="entry name" value="ACRIFLAVINRP"/>
</dbReference>
<dbReference type="OrthoDB" id="9798415at2"/>
<evidence type="ECO:0000256" key="2">
    <source>
        <dbReference type="ARBA" id="ARBA00010942"/>
    </source>
</evidence>
<feature type="transmembrane region" description="Helical" evidence="9">
    <location>
        <begin position="472"/>
        <end position="498"/>
    </location>
</feature>
<feature type="transmembrane region" description="Helical" evidence="9">
    <location>
        <begin position="390"/>
        <end position="410"/>
    </location>
</feature>
<evidence type="ECO:0000313" key="10">
    <source>
        <dbReference type="EMBL" id="TGN17379.1"/>
    </source>
</evidence>
<evidence type="ECO:0000256" key="8">
    <source>
        <dbReference type="SAM" id="Coils"/>
    </source>
</evidence>
<feature type="transmembrane region" description="Helical" evidence="9">
    <location>
        <begin position="895"/>
        <end position="914"/>
    </location>
</feature>
<dbReference type="GO" id="GO:0042910">
    <property type="term" value="F:xenobiotic transmembrane transporter activity"/>
    <property type="evidence" value="ECO:0007669"/>
    <property type="project" value="TreeGrafter"/>
</dbReference>
<dbReference type="SUPFAM" id="SSF82866">
    <property type="entry name" value="Multidrug efflux transporter AcrB transmembrane domain"/>
    <property type="match status" value="2"/>
</dbReference>
<accession>A0A4R9LWX5</accession>
<dbReference type="PANTHER" id="PTHR32063">
    <property type="match status" value="1"/>
</dbReference>
<comment type="caution">
    <text evidence="10">The sequence shown here is derived from an EMBL/GenBank/DDBJ whole genome shotgun (WGS) entry which is preliminary data.</text>
</comment>
<dbReference type="RefSeq" id="WP_135761932.1">
    <property type="nucleotide sequence ID" value="NZ_RQHW01000078.1"/>
</dbReference>
<dbReference type="Pfam" id="PF00873">
    <property type="entry name" value="ACR_tran"/>
    <property type="match status" value="1"/>
</dbReference>
<dbReference type="Gene3D" id="3.30.70.1320">
    <property type="entry name" value="Multidrug efflux transporter AcrB pore domain like"/>
    <property type="match status" value="1"/>
</dbReference>
<dbReference type="SUPFAM" id="SSF82714">
    <property type="entry name" value="Multidrug efflux transporter AcrB TolC docking domain, DN and DC subdomains"/>
    <property type="match status" value="2"/>
</dbReference>
<dbReference type="GO" id="GO:0005886">
    <property type="term" value="C:plasma membrane"/>
    <property type="evidence" value="ECO:0007669"/>
    <property type="project" value="UniProtKB-SubCell"/>
</dbReference>
<keyword evidence="3" id="KW-0813">Transport</keyword>
<organism evidence="10 11">
    <name type="scientific">Leptospira idonii</name>
    <dbReference type="NCBI Taxonomy" id="1193500"/>
    <lineage>
        <taxon>Bacteria</taxon>
        <taxon>Pseudomonadati</taxon>
        <taxon>Spirochaetota</taxon>
        <taxon>Spirochaetia</taxon>
        <taxon>Leptospirales</taxon>
        <taxon>Leptospiraceae</taxon>
        <taxon>Leptospira</taxon>
    </lineage>
</organism>
<dbReference type="AlphaFoldDB" id="A0A4R9LWX5"/>
<keyword evidence="5 9" id="KW-0812">Transmembrane</keyword>
<keyword evidence="11" id="KW-1185">Reference proteome</keyword>
<keyword evidence="6 9" id="KW-1133">Transmembrane helix</keyword>
<dbReference type="InterPro" id="IPR001036">
    <property type="entry name" value="Acrflvin-R"/>
</dbReference>
<evidence type="ECO:0000256" key="5">
    <source>
        <dbReference type="ARBA" id="ARBA00022692"/>
    </source>
</evidence>
<dbReference type="Gene3D" id="3.30.70.1430">
    <property type="entry name" value="Multidrug efflux transporter AcrB pore domain"/>
    <property type="match status" value="2"/>
</dbReference>
<name>A0A4R9LWX5_9LEPT</name>
<reference evidence="10" key="1">
    <citation type="journal article" date="2019" name="PLoS Negl. Trop. Dis.">
        <title>Revisiting the worldwide diversity of Leptospira species in the environment.</title>
        <authorList>
            <person name="Vincent A.T."/>
            <person name="Schiettekatte O."/>
            <person name="Bourhy P."/>
            <person name="Veyrier F.J."/>
            <person name="Picardeau M."/>
        </authorList>
    </citation>
    <scope>NUCLEOTIDE SEQUENCE [LARGE SCALE GENOMIC DNA]</scope>
    <source>
        <strain evidence="10">201300427</strain>
    </source>
</reference>
<keyword evidence="4" id="KW-1003">Cell membrane</keyword>
<evidence type="ECO:0000256" key="9">
    <source>
        <dbReference type="SAM" id="Phobius"/>
    </source>
</evidence>
<evidence type="ECO:0000256" key="1">
    <source>
        <dbReference type="ARBA" id="ARBA00004651"/>
    </source>
</evidence>
<feature type="coiled-coil region" evidence="8">
    <location>
        <begin position="414"/>
        <end position="441"/>
    </location>
</feature>
<evidence type="ECO:0000256" key="4">
    <source>
        <dbReference type="ARBA" id="ARBA00022475"/>
    </source>
</evidence>